<feature type="chain" id="PRO_5026844461" evidence="1">
    <location>
        <begin position="22"/>
        <end position="172"/>
    </location>
</feature>
<keyword evidence="1" id="KW-0732">Signal</keyword>
<name>A0A6N7QF29_9XANT</name>
<reference evidence="3" key="2">
    <citation type="journal article" date="2020" name="Plant Dis.">
        <title>A Grain Rot of Rice in Iran Caused by a Xanthomonas Strain Closely Related to X. sacchari.</title>
        <authorList>
            <person name="Mirghasempour S.A."/>
            <person name="Huang S."/>
            <person name="Studholme D.J."/>
            <person name="Brady C.L."/>
        </authorList>
    </citation>
    <scope>NUCLEOTIDE SEQUENCE</scope>
    <source>
        <strain evidence="3">SAM114</strain>
    </source>
</reference>
<evidence type="ECO:0000313" key="2">
    <source>
        <dbReference type="EMBL" id="MRH00845.1"/>
    </source>
</evidence>
<dbReference type="EMBL" id="WJPN01000008">
    <property type="protein sequence ID" value="MRH00845.1"/>
    <property type="molecule type" value="Genomic_DNA"/>
</dbReference>
<protein>
    <submittedName>
        <fullName evidence="2">Uncharacterized protein</fullName>
    </submittedName>
</protein>
<accession>A0A6N7QF29</accession>
<evidence type="ECO:0000256" key="1">
    <source>
        <dbReference type="SAM" id="SignalP"/>
    </source>
</evidence>
<feature type="signal peptide" evidence="1">
    <location>
        <begin position="1"/>
        <end position="21"/>
    </location>
</feature>
<evidence type="ECO:0000313" key="3">
    <source>
        <dbReference type="EMBL" id="MRH75211.1"/>
    </source>
</evidence>
<gene>
    <name evidence="2" type="ORF">GIY21_11150</name>
    <name evidence="3" type="ORF">GIY22_11295</name>
</gene>
<dbReference type="AlphaFoldDB" id="A0A6N7QF29"/>
<dbReference type="EMBL" id="WJPM01000008">
    <property type="protein sequence ID" value="MRH75211.1"/>
    <property type="molecule type" value="Genomic_DNA"/>
</dbReference>
<sequence>MKIGLVLASLLLSTAALGVYASSKGDSFNLNASEVSDANNAVSAKEPLFFSKSGSYVSADGATFSVDRKSKGSWPYLIDLSGFTFIKGEDFEVSAANGGRYYPEMDAFVFSSFTQVSPMDLSVKSMRCTAGGQVQVTYSNGTVVTADKVCTSVETITCEKGQLKRMAASICS</sequence>
<reference evidence="4 5" key="1">
    <citation type="submission" date="2019-11" db="EMBL/GenBank/DDBJ databases">
        <title>First report of rice panicle blight caused by Xanthomonas sp. in Iran.</title>
        <authorList>
            <person name="Mirghasempour S.A."/>
            <person name="Huang S."/>
            <person name="Brady C.L."/>
            <person name="Studholme D.J."/>
        </authorList>
    </citation>
    <scope>NUCLEOTIDE SEQUENCE [LARGE SCALE GENOMIC DNA]</scope>
    <source>
        <strain evidence="2 5">ASD011</strain>
        <strain evidence="4">SAM114</strain>
    </source>
</reference>
<evidence type="ECO:0000313" key="5">
    <source>
        <dbReference type="Proteomes" id="UP000439314"/>
    </source>
</evidence>
<comment type="caution">
    <text evidence="2">The sequence shown here is derived from an EMBL/GenBank/DDBJ whole genome shotgun (WGS) entry which is preliminary data.</text>
</comment>
<dbReference type="Proteomes" id="UP000439314">
    <property type="component" value="Unassembled WGS sequence"/>
</dbReference>
<proteinExistence type="predicted"/>
<organism evidence="2 5">
    <name type="scientific">Xanthomonas sontii</name>
    <dbReference type="NCBI Taxonomy" id="2650745"/>
    <lineage>
        <taxon>Bacteria</taxon>
        <taxon>Pseudomonadati</taxon>
        <taxon>Pseudomonadota</taxon>
        <taxon>Gammaproteobacteria</taxon>
        <taxon>Lysobacterales</taxon>
        <taxon>Lysobacteraceae</taxon>
        <taxon>Xanthomonas</taxon>
    </lineage>
</organism>
<keyword evidence="4" id="KW-1185">Reference proteome</keyword>
<dbReference type="RefSeq" id="WP_152246449.1">
    <property type="nucleotide sequence ID" value="NZ_CP189890.1"/>
</dbReference>
<evidence type="ECO:0000313" key="4">
    <source>
        <dbReference type="Proteomes" id="UP000437931"/>
    </source>
</evidence>
<dbReference type="Proteomes" id="UP000437931">
    <property type="component" value="Unassembled WGS sequence"/>
</dbReference>